<dbReference type="Pfam" id="PF00685">
    <property type="entry name" value="Sulfotransfer_1"/>
    <property type="match status" value="1"/>
</dbReference>
<dbReference type="InterPro" id="IPR000863">
    <property type="entry name" value="Sulfotransferase_dom"/>
</dbReference>
<dbReference type="InterPro" id="IPR027417">
    <property type="entry name" value="P-loop_NTPase"/>
</dbReference>
<name>A0ABT7B8J0_9CYAN</name>
<accession>A0ABT7B8J0</accession>
<proteinExistence type="predicted"/>
<keyword evidence="3" id="KW-1185">Reference proteome</keyword>
<organism evidence="2 3">
    <name type="scientific">Roseofilum capinflatum BLCC-M114</name>
    <dbReference type="NCBI Taxonomy" id="3022440"/>
    <lineage>
        <taxon>Bacteria</taxon>
        <taxon>Bacillati</taxon>
        <taxon>Cyanobacteriota</taxon>
        <taxon>Cyanophyceae</taxon>
        <taxon>Desertifilales</taxon>
        <taxon>Desertifilaceae</taxon>
        <taxon>Roseofilum</taxon>
        <taxon>Roseofilum capinflatum</taxon>
    </lineage>
</organism>
<dbReference type="SUPFAM" id="SSF52540">
    <property type="entry name" value="P-loop containing nucleoside triphosphate hydrolases"/>
    <property type="match status" value="1"/>
</dbReference>
<dbReference type="EMBL" id="JAQOSO010000084">
    <property type="protein sequence ID" value="MDJ1175499.1"/>
    <property type="molecule type" value="Genomic_DNA"/>
</dbReference>
<dbReference type="Gene3D" id="3.40.50.300">
    <property type="entry name" value="P-loop containing nucleotide triphosphate hydrolases"/>
    <property type="match status" value="1"/>
</dbReference>
<evidence type="ECO:0000313" key="3">
    <source>
        <dbReference type="Proteomes" id="UP001235849"/>
    </source>
</evidence>
<gene>
    <name evidence="2" type="ORF">PMG25_15520</name>
</gene>
<evidence type="ECO:0000313" key="2">
    <source>
        <dbReference type="EMBL" id="MDJ1175499.1"/>
    </source>
</evidence>
<dbReference type="RefSeq" id="WP_283767802.1">
    <property type="nucleotide sequence ID" value="NZ_JAQOSO010000084.1"/>
</dbReference>
<dbReference type="Proteomes" id="UP001235849">
    <property type="component" value="Unassembled WGS sequence"/>
</dbReference>
<protein>
    <submittedName>
        <fullName evidence="2">Sulfotransferase domain-containing protein</fullName>
    </submittedName>
</protein>
<reference evidence="2 3" key="1">
    <citation type="submission" date="2023-01" db="EMBL/GenBank/DDBJ databases">
        <title>Novel diversity within Roseofilum (Cyanobacteria; Desertifilaceae) from marine benthic mats with descriptions of four novel species.</title>
        <authorList>
            <person name="Wang Y."/>
            <person name="Berthold D.E."/>
            <person name="Hu J."/>
            <person name="Lefler F.W."/>
            <person name="Laughinghouse H.D. IV."/>
        </authorList>
    </citation>
    <scope>NUCLEOTIDE SEQUENCE [LARGE SCALE GENOMIC DNA]</scope>
    <source>
        <strain evidence="2 3">BLCC-M114</strain>
    </source>
</reference>
<sequence length="242" mass="29269">MISRAMQLIKTLITDPSSYQDLSRRVRDEKLIEKFVSDPEFPFFVSFPRTGSHWMRLMMELYFERPSLVRAFYYKDSQDFMSYHTHDLDLDVYRKNVIYLYRDPVPTIYSQLNFYQENTNDKEKIEYWSNLYGKHLGKWLIDETVSEKKTILRYERLKASIEDEFSKVTDHFGKSLDKEKLNQIKDRVSKEEVKKKTYHDPRVIARDNNYELSREDFTRLHSDWVYECVLKQNSGLANYLEV</sequence>
<feature type="domain" description="Sulfotransferase" evidence="1">
    <location>
        <begin position="96"/>
        <end position="198"/>
    </location>
</feature>
<evidence type="ECO:0000259" key="1">
    <source>
        <dbReference type="Pfam" id="PF00685"/>
    </source>
</evidence>
<comment type="caution">
    <text evidence="2">The sequence shown here is derived from an EMBL/GenBank/DDBJ whole genome shotgun (WGS) entry which is preliminary data.</text>
</comment>